<dbReference type="CDD" id="cd07341">
    <property type="entry name" value="M56_BlaR1_MecR1_like"/>
    <property type="match status" value="1"/>
</dbReference>
<organism evidence="4 5">
    <name type="scientific">Niabella yanshanensis</name>
    <dbReference type="NCBI Taxonomy" id="577386"/>
    <lineage>
        <taxon>Bacteria</taxon>
        <taxon>Pseudomonadati</taxon>
        <taxon>Bacteroidota</taxon>
        <taxon>Chitinophagia</taxon>
        <taxon>Chitinophagales</taxon>
        <taxon>Chitinophagaceae</taxon>
        <taxon>Niabella</taxon>
    </lineage>
</organism>
<sequence length="473" mass="53962">MLVYLLKMIACSAAFYGLYLLLFRNEKMFVFNRFYLLASLVISFIIPVVSFTVYTTYNVSYTVDGAEQPVTEFNKWIDDGMTALAFISTIGSVILLARFIRNLACLKRRASNSEQLLDFKGAKIILLREPVVPHSFLNKIYLNSNEYREHHIETEVLEHELAHVQQKHSWDILFVELLHVFCWFNPFIYLYKRSIKINHELLADAAVVKQLGDVRSYQVVLLQRATAQSSLALVSSFNFFTIKKRMTMLTKKTNPYHRGLRSISVLPMLAILVFLFAERSYAQKETPEIIINDVKSEKRDPNELEGVKSVTLSAKDRKIAQIKLNYDNGRIIEEDVSTPEKAEAFEKKYGIELPPPPPPNHKKKMAVPAQPPAAPRSPNKIKSIPRPATSSSKLSLLTKMAEEELMILSAQQNKEILKPAIPTKKEEQLISFNPPVIIKDKEAHSSPTSSVATTKKIKRFDPPVIVKDDEMHK</sequence>
<proteinExistence type="predicted"/>
<feature type="transmembrane region" description="Helical" evidence="2">
    <location>
        <begin position="6"/>
        <end position="22"/>
    </location>
</feature>
<keyword evidence="2" id="KW-0812">Transmembrane</keyword>
<evidence type="ECO:0000313" key="5">
    <source>
        <dbReference type="Proteomes" id="UP001325680"/>
    </source>
</evidence>
<keyword evidence="2" id="KW-1133">Transmembrane helix</keyword>
<feature type="transmembrane region" description="Helical" evidence="2">
    <location>
        <begin position="172"/>
        <end position="191"/>
    </location>
</feature>
<name>A0ABZ0W826_9BACT</name>
<dbReference type="InterPro" id="IPR052173">
    <property type="entry name" value="Beta-lactam_resp_regulator"/>
</dbReference>
<keyword evidence="2" id="KW-0472">Membrane</keyword>
<feature type="transmembrane region" description="Helical" evidence="2">
    <location>
        <begin position="260"/>
        <end position="277"/>
    </location>
</feature>
<accession>A0ABZ0W826</accession>
<evidence type="ECO:0000259" key="3">
    <source>
        <dbReference type="Pfam" id="PF05569"/>
    </source>
</evidence>
<evidence type="ECO:0000313" key="4">
    <source>
        <dbReference type="EMBL" id="WQD39438.1"/>
    </source>
</evidence>
<feature type="region of interest" description="Disordered" evidence="1">
    <location>
        <begin position="352"/>
        <end position="392"/>
    </location>
</feature>
<evidence type="ECO:0000256" key="2">
    <source>
        <dbReference type="SAM" id="Phobius"/>
    </source>
</evidence>
<reference evidence="4 5" key="1">
    <citation type="submission" date="2023-12" db="EMBL/GenBank/DDBJ databases">
        <title>Genome sequencing and assembly of bacterial species from a model synthetic community.</title>
        <authorList>
            <person name="Hogle S.L."/>
        </authorList>
    </citation>
    <scope>NUCLEOTIDE SEQUENCE [LARGE SCALE GENOMIC DNA]</scope>
    <source>
        <strain evidence="4 5">HAMBI_3031</strain>
    </source>
</reference>
<feature type="transmembrane region" description="Helical" evidence="2">
    <location>
        <begin position="221"/>
        <end position="240"/>
    </location>
</feature>
<dbReference type="Proteomes" id="UP001325680">
    <property type="component" value="Chromosome"/>
</dbReference>
<feature type="transmembrane region" description="Helical" evidence="2">
    <location>
        <begin position="34"/>
        <end position="54"/>
    </location>
</feature>
<gene>
    <name evidence="4" type="ORF">U0035_04670</name>
</gene>
<dbReference type="Pfam" id="PF05569">
    <property type="entry name" value="Peptidase_M56"/>
    <property type="match status" value="1"/>
</dbReference>
<dbReference type="PANTHER" id="PTHR34978">
    <property type="entry name" value="POSSIBLE SENSOR-TRANSDUCER PROTEIN BLAR"/>
    <property type="match status" value="1"/>
</dbReference>
<protein>
    <submittedName>
        <fullName evidence="4">M56 family metallopeptidase</fullName>
    </submittedName>
</protein>
<dbReference type="RefSeq" id="WP_114788883.1">
    <property type="nucleotide sequence ID" value="NZ_CP139960.1"/>
</dbReference>
<dbReference type="PANTHER" id="PTHR34978:SF3">
    <property type="entry name" value="SLR0241 PROTEIN"/>
    <property type="match status" value="1"/>
</dbReference>
<feature type="transmembrane region" description="Helical" evidence="2">
    <location>
        <begin position="81"/>
        <end position="100"/>
    </location>
</feature>
<feature type="domain" description="Peptidase M56" evidence="3">
    <location>
        <begin position="128"/>
        <end position="249"/>
    </location>
</feature>
<keyword evidence="5" id="KW-1185">Reference proteome</keyword>
<dbReference type="InterPro" id="IPR008756">
    <property type="entry name" value="Peptidase_M56"/>
</dbReference>
<dbReference type="EMBL" id="CP139960">
    <property type="protein sequence ID" value="WQD39438.1"/>
    <property type="molecule type" value="Genomic_DNA"/>
</dbReference>
<evidence type="ECO:0000256" key="1">
    <source>
        <dbReference type="SAM" id="MobiDB-lite"/>
    </source>
</evidence>